<evidence type="ECO:0000313" key="12">
    <source>
        <dbReference type="EMBL" id="KAI2665103.1"/>
    </source>
</evidence>
<dbReference type="Gene3D" id="3.10.20.370">
    <property type="match status" value="1"/>
</dbReference>
<accession>A0ABQ8MQI9</accession>
<dbReference type="SUPFAM" id="SSF53098">
    <property type="entry name" value="Ribonuclease H-like"/>
    <property type="match status" value="1"/>
</dbReference>
<evidence type="ECO:0000313" key="13">
    <source>
        <dbReference type="Proteomes" id="UP000830375"/>
    </source>
</evidence>
<feature type="coiled-coil region" evidence="10">
    <location>
        <begin position="530"/>
        <end position="557"/>
    </location>
</feature>
<dbReference type="InterPro" id="IPR036875">
    <property type="entry name" value="Znf_CCHC_sf"/>
</dbReference>
<dbReference type="Proteomes" id="UP000830375">
    <property type="component" value="Unassembled WGS sequence"/>
</dbReference>
<dbReference type="InterPro" id="IPR012337">
    <property type="entry name" value="RNaseH-like_sf"/>
</dbReference>
<evidence type="ECO:0000256" key="8">
    <source>
        <dbReference type="ARBA" id="ARBA00022918"/>
    </source>
</evidence>
<dbReference type="Pfam" id="PF17921">
    <property type="entry name" value="Integrase_H2C2"/>
    <property type="match status" value="1"/>
</dbReference>
<evidence type="ECO:0000256" key="9">
    <source>
        <dbReference type="ARBA" id="ARBA00039658"/>
    </source>
</evidence>
<dbReference type="SUPFAM" id="SSF56672">
    <property type="entry name" value="DNA/RNA polymerases"/>
    <property type="match status" value="1"/>
</dbReference>
<dbReference type="Pfam" id="PF17917">
    <property type="entry name" value="RT_RNaseH"/>
    <property type="match status" value="1"/>
</dbReference>
<dbReference type="InterPro" id="IPR041588">
    <property type="entry name" value="Integrase_H2C2"/>
</dbReference>
<dbReference type="InterPro" id="IPR054465">
    <property type="entry name" value="Integrase_p58-like_C"/>
</dbReference>
<dbReference type="InterPro" id="IPR036397">
    <property type="entry name" value="RNaseH_sf"/>
</dbReference>
<dbReference type="PROSITE" id="PS50878">
    <property type="entry name" value="RT_POL"/>
    <property type="match status" value="1"/>
</dbReference>
<evidence type="ECO:0000259" key="11">
    <source>
        <dbReference type="PROSITE" id="PS50878"/>
    </source>
</evidence>
<keyword evidence="6" id="KW-0255">Endonuclease</keyword>
<dbReference type="InterPro" id="IPR041373">
    <property type="entry name" value="RT_RNaseH"/>
</dbReference>
<sequence>MKPMARFVEQRKEQNKSSDNKRVCFYCLDPGHLIADCKAWKKKNTVLKPKSVGNVVCEPVDLIDNQCCSDVSDFTPFVFKGGVSISPDSTVKSISILRDTGSAQSFILGNELSFSKETYTGTDVLVRGIDLSCIRVPLHTVFLTSDLVSGPVKVGVRSRLPVEGVSLILGNDLAGGKVFPHPIVAETPVCDPKLDSQFPLTFSACAVTRAQARKNEDVIDLSDTFLASTDSPIELTLSVQPETASENADQEPSLTMGRDQLGRAQRLDSSLTHCLEAAEGTVEGDNACGVQYFWDKGVLMRKWLSQKAKEADLSPEYQIVLPFGYRAAVLKLAHDHPLSGHLGSTKTFMRVAKYFYWPGLRSAVAKHCRSCHTCQLAGKPNQIIRPAPLQPIPVMGEPFERLILDCVGPLPKSKAGYQYILTLMCAATCFPEAIPLRNLKAKTIGALERFHQTLKSMMRAHCVESGKDWADDLPLLLFAIRETVQESLGYSPAELVFGHVVRGPLKLLSEQLVADNMSLIPVADYVSSIRERLRKVCERARKNLADSQAEMKEYYDRKSVARSFQPGDSVLVLLAMPGSALQQKFSGPYTVTKKLSDTNYLICTPDRRRKSRMVHVNMLKPYVKEDSAPTALTVKPSAVVASLSTADDVVEQEFSVPTGRLLNSLILNDLDLHLNHLTPTQKRDIAELIENSPSLFCDIPSQTTVLQHDIDVGYANPIKQHPYRLNPRKRELMKAEVDYLHRNNFASPSQSAWSSPCLLVPKADSSVRFCTDYRKVNAVTKPDSFPLPRMEDCIDRVGPAKFVTKLDLLKGYWQVPLTPRASEISAFVTPDDFMQYSVMAFGMRNAPSTFQRLMRIVLSGVEKCEAYLDDIVIYSSSWEEHVCSLREVFARLVNASLTLNLAKCEFAKATVVYLGKKVGQGHVCPVDAKIEAILEFPVPKNKRELRRFLGMTGYYRGFCHNFASVVSPLTDLLSTVRVFVWSSACEQAFRAAKDLLCNAPILLAPDFGRPFKLEVDASATGAGAILIQESELGIEHPVCYFSKKFTPCQRRYSTIEKEALALLLALQHFEVYLGGSSFPIVVYTDHNPLVFLARMRNLNTRLMRWSLIIQEFTLDIRHKKGSQNVVADALSRVEWLMRTDTFGDRHDGRSI</sequence>
<dbReference type="Gene3D" id="3.10.10.10">
    <property type="entry name" value="HIV Type 1 Reverse Transcriptase, subunit A, domain 1"/>
    <property type="match status" value="1"/>
</dbReference>
<dbReference type="Pfam" id="PF22938">
    <property type="entry name" value="Integrase_p58_C"/>
    <property type="match status" value="1"/>
</dbReference>
<comment type="caution">
    <text evidence="12">The sequence shown here is derived from an EMBL/GenBank/DDBJ whole genome shotgun (WGS) entry which is preliminary data.</text>
</comment>
<gene>
    <name evidence="12" type="ORF">H4Q32_003459</name>
</gene>
<evidence type="ECO:0000256" key="6">
    <source>
        <dbReference type="ARBA" id="ARBA00022759"/>
    </source>
</evidence>
<evidence type="ECO:0000256" key="4">
    <source>
        <dbReference type="ARBA" id="ARBA00022695"/>
    </source>
</evidence>
<dbReference type="InterPro" id="IPR043128">
    <property type="entry name" value="Rev_trsase/Diguanyl_cyclase"/>
</dbReference>
<organism evidence="12 13">
    <name type="scientific">Labeo rohita</name>
    <name type="common">Indian major carp</name>
    <name type="synonym">Cyprinus rohita</name>
    <dbReference type="NCBI Taxonomy" id="84645"/>
    <lineage>
        <taxon>Eukaryota</taxon>
        <taxon>Metazoa</taxon>
        <taxon>Chordata</taxon>
        <taxon>Craniata</taxon>
        <taxon>Vertebrata</taxon>
        <taxon>Euteleostomi</taxon>
        <taxon>Actinopterygii</taxon>
        <taxon>Neopterygii</taxon>
        <taxon>Teleostei</taxon>
        <taxon>Ostariophysi</taxon>
        <taxon>Cypriniformes</taxon>
        <taxon>Cyprinidae</taxon>
        <taxon>Labeoninae</taxon>
        <taxon>Labeonini</taxon>
        <taxon>Labeo</taxon>
    </lineage>
</organism>
<evidence type="ECO:0000256" key="1">
    <source>
        <dbReference type="ARBA" id="ARBA00010879"/>
    </source>
</evidence>
<dbReference type="Gene3D" id="1.10.340.70">
    <property type="match status" value="1"/>
</dbReference>
<dbReference type="InterPro" id="IPR000477">
    <property type="entry name" value="RT_dom"/>
</dbReference>
<evidence type="ECO:0000256" key="5">
    <source>
        <dbReference type="ARBA" id="ARBA00022722"/>
    </source>
</evidence>
<keyword evidence="10" id="KW-0175">Coiled coil</keyword>
<dbReference type="PANTHER" id="PTHR37984:SF5">
    <property type="entry name" value="PROTEIN NYNRIN-LIKE"/>
    <property type="match status" value="1"/>
</dbReference>
<keyword evidence="4" id="KW-0548">Nucleotidyltransferase</keyword>
<proteinExistence type="inferred from homology"/>
<keyword evidence="5" id="KW-0540">Nuclease</keyword>
<dbReference type="Gene3D" id="3.30.420.10">
    <property type="entry name" value="Ribonuclease H-like superfamily/Ribonuclease H"/>
    <property type="match status" value="2"/>
</dbReference>
<dbReference type="EC" id="3.1.26.4" evidence="2"/>
<keyword evidence="8" id="KW-0695">RNA-directed DNA polymerase</keyword>
<keyword evidence="3" id="KW-0808">Transferase</keyword>
<feature type="domain" description="Reverse transcriptase" evidence="11">
    <location>
        <begin position="741"/>
        <end position="918"/>
    </location>
</feature>
<dbReference type="PANTHER" id="PTHR37984">
    <property type="entry name" value="PROTEIN CBG26694"/>
    <property type="match status" value="1"/>
</dbReference>
<evidence type="ECO:0000256" key="10">
    <source>
        <dbReference type="SAM" id="Coils"/>
    </source>
</evidence>
<evidence type="ECO:0000256" key="7">
    <source>
        <dbReference type="ARBA" id="ARBA00022801"/>
    </source>
</evidence>
<dbReference type="CDD" id="cd01647">
    <property type="entry name" value="RT_LTR"/>
    <property type="match status" value="1"/>
</dbReference>
<evidence type="ECO:0000256" key="3">
    <source>
        <dbReference type="ARBA" id="ARBA00022679"/>
    </source>
</evidence>
<dbReference type="EMBL" id="JACTAM010000005">
    <property type="protein sequence ID" value="KAI2665103.1"/>
    <property type="molecule type" value="Genomic_DNA"/>
</dbReference>
<dbReference type="Gene3D" id="4.10.60.10">
    <property type="entry name" value="Zinc finger, CCHC-type"/>
    <property type="match status" value="1"/>
</dbReference>
<dbReference type="Gene3D" id="3.30.70.270">
    <property type="match status" value="2"/>
</dbReference>
<dbReference type="InterPro" id="IPR043502">
    <property type="entry name" value="DNA/RNA_pol_sf"/>
</dbReference>
<reference evidence="12 13" key="1">
    <citation type="submission" date="2022-01" db="EMBL/GenBank/DDBJ databases">
        <title>A high-quality chromosome-level genome assembly of rohu carp, Labeo rohita.</title>
        <authorList>
            <person name="Arick M.A. II"/>
            <person name="Hsu C.-Y."/>
            <person name="Magbanua Z."/>
            <person name="Pechanova O."/>
            <person name="Grover C."/>
            <person name="Miller E."/>
            <person name="Thrash A."/>
            <person name="Ezzel L."/>
            <person name="Alam S."/>
            <person name="Benzie J."/>
            <person name="Hamilton M."/>
            <person name="Karsi A."/>
            <person name="Lawrence M.L."/>
            <person name="Peterson D.G."/>
        </authorList>
    </citation>
    <scope>NUCLEOTIDE SEQUENCE [LARGE SCALE GENOMIC DNA]</scope>
    <source>
        <strain evidence="13">BAU-BD-2019</strain>
        <tissue evidence="12">Blood</tissue>
    </source>
</reference>
<evidence type="ECO:0000256" key="2">
    <source>
        <dbReference type="ARBA" id="ARBA00012180"/>
    </source>
</evidence>
<protein>
    <recommendedName>
        <fullName evidence="9">Gypsy retrotransposon integrase-like protein 1</fullName>
        <ecNumber evidence="2">3.1.26.4</ecNumber>
    </recommendedName>
</protein>
<dbReference type="CDD" id="cd09274">
    <property type="entry name" value="RNase_HI_RT_Ty3"/>
    <property type="match status" value="1"/>
</dbReference>
<dbReference type="Pfam" id="PF00078">
    <property type="entry name" value="RVT_1"/>
    <property type="match status" value="1"/>
</dbReference>
<dbReference type="InterPro" id="IPR050951">
    <property type="entry name" value="Retrovirus_Pol_polyprotein"/>
</dbReference>
<keyword evidence="13" id="KW-1185">Reference proteome</keyword>
<keyword evidence="7" id="KW-0378">Hydrolase</keyword>
<name>A0ABQ8MQI9_LABRO</name>
<comment type="similarity">
    <text evidence="1">Belongs to the beta type-B retroviral polymerase family. HERV class-II K(HML-2) pol subfamily.</text>
</comment>
<dbReference type="SUPFAM" id="SSF57756">
    <property type="entry name" value="Retrovirus zinc finger-like domains"/>
    <property type="match status" value="1"/>
</dbReference>